<dbReference type="GO" id="GO:0000244">
    <property type="term" value="P:spliceosomal tri-snRNP complex assembly"/>
    <property type="evidence" value="ECO:0007669"/>
    <property type="project" value="TreeGrafter"/>
</dbReference>
<dbReference type="SMART" id="SM00386">
    <property type="entry name" value="HAT"/>
    <property type="match status" value="10"/>
</dbReference>
<feature type="compositionally biased region" description="Polar residues" evidence="6">
    <location>
        <begin position="26"/>
        <end position="40"/>
    </location>
</feature>
<dbReference type="Gene3D" id="1.25.40.10">
    <property type="entry name" value="Tetratricopeptide repeat domain"/>
    <property type="match status" value="3"/>
</dbReference>
<dbReference type="SUPFAM" id="SSF48452">
    <property type="entry name" value="TPR-like"/>
    <property type="match status" value="4"/>
</dbReference>
<comment type="caution">
    <text evidence="8">The sequence shown here is derived from an EMBL/GenBank/DDBJ whole genome shotgun (WGS) entry which is preliminary data.</text>
</comment>
<keyword evidence="3" id="KW-0677">Repeat</keyword>
<feature type="domain" description="PRP1 splicing factor N-terminal" evidence="7">
    <location>
        <begin position="12"/>
        <end position="38"/>
    </location>
</feature>
<feature type="compositionally biased region" description="Basic residues" evidence="6">
    <location>
        <begin position="67"/>
        <end position="76"/>
    </location>
</feature>
<organism evidence="8 9">
    <name type="scientific">Triparma retinervis</name>
    <dbReference type="NCBI Taxonomy" id="2557542"/>
    <lineage>
        <taxon>Eukaryota</taxon>
        <taxon>Sar</taxon>
        <taxon>Stramenopiles</taxon>
        <taxon>Ochrophyta</taxon>
        <taxon>Bolidophyceae</taxon>
        <taxon>Parmales</taxon>
        <taxon>Triparmaceae</taxon>
        <taxon>Triparma</taxon>
    </lineage>
</organism>
<dbReference type="GO" id="GO:0071013">
    <property type="term" value="C:catalytic step 2 spliceosome"/>
    <property type="evidence" value="ECO:0007669"/>
    <property type="project" value="TreeGrafter"/>
</dbReference>
<dbReference type="PANTHER" id="PTHR11246:SF1">
    <property type="entry name" value="PRE-MRNA-PROCESSING FACTOR 6"/>
    <property type="match status" value="1"/>
</dbReference>
<protein>
    <recommendedName>
        <fullName evidence="7">PRP1 splicing factor N-terminal domain-containing protein</fullName>
    </recommendedName>
</protein>
<feature type="compositionally biased region" description="Basic and acidic residues" evidence="6">
    <location>
        <begin position="77"/>
        <end position="89"/>
    </location>
</feature>
<reference evidence="8" key="1">
    <citation type="submission" date="2022-07" db="EMBL/GenBank/DDBJ databases">
        <title>Genome analysis of Parmales, a sister group of diatoms, reveals the evolutionary specialization of diatoms from phago-mixotrophs to photoautotrophs.</title>
        <authorList>
            <person name="Ban H."/>
            <person name="Sato S."/>
            <person name="Yoshikawa S."/>
            <person name="Kazumasa Y."/>
            <person name="Nakamura Y."/>
            <person name="Ichinomiya M."/>
            <person name="Saitoh K."/>
            <person name="Sato N."/>
            <person name="Blanc-Mathieu R."/>
            <person name="Endo H."/>
            <person name="Kuwata A."/>
            <person name="Ogata H."/>
        </authorList>
    </citation>
    <scope>NUCLEOTIDE SEQUENCE</scope>
</reference>
<evidence type="ECO:0000256" key="5">
    <source>
        <dbReference type="ARBA" id="ARBA00023242"/>
    </source>
</evidence>
<evidence type="ECO:0000313" key="9">
    <source>
        <dbReference type="Proteomes" id="UP001165082"/>
    </source>
</evidence>
<feature type="domain" description="PRP1 splicing factor N-terminal" evidence="7">
    <location>
        <begin position="45"/>
        <end position="118"/>
    </location>
</feature>
<evidence type="ECO:0000313" key="8">
    <source>
        <dbReference type="EMBL" id="GMH51686.1"/>
    </source>
</evidence>
<dbReference type="InterPro" id="IPR045075">
    <property type="entry name" value="Syf1-like"/>
</dbReference>
<dbReference type="Pfam" id="PF06424">
    <property type="entry name" value="PRP1_N"/>
    <property type="match status" value="2"/>
</dbReference>
<evidence type="ECO:0000256" key="1">
    <source>
        <dbReference type="ARBA" id="ARBA00004123"/>
    </source>
</evidence>
<dbReference type="Pfam" id="PF13428">
    <property type="entry name" value="TPR_14"/>
    <property type="match status" value="1"/>
</dbReference>
<dbReference type="OrthoDB" id="440128at2759"/>
<dbReference type="InterPro" id="IPR010491">
    <property type="entry name" value="PRP1_N"/>
</dbReference>
<keyword evidence="9" id="KW-1185">Reference proteome</keyword>
<evidence type="ECO:0000256" key="3">
    <source>
        <dbReference type="ARBA" id="ARBA00022737"/>
    </source>
</evidence>
<keyword evidence="4" id="KW-0508">mRNA splicing</keyword>
<comment type="subcellular location">
    <subcellularLocation>
        <location evidence="1">Nucleus</location>
    </subcellularLocation>
</comment>
<evidence type="ECO:0000256" key="6">
    <source>
        <dbReference type="SAM" id="MobiDB-lite"/>
    </source>
</evidence>
<feature type="region of interest" description="Disordered" evidence="6">
    <location>
        <begin position="67"/>
        <end position="89"/>
    </location>
</feature>
<dbReference type="Proteomes" id="UP001165082">
    <property type="component" value="Unassembled WGS sequence"/>
</dbReference>
<accession>A0A9W6ZGF6</accession>
<keyword evidence="5" id="KW-0539">Nucleus</keyword>
<evidence type="ECO:0000256" key="4">
    <source>
        <dbReference type="ARBA" id="ARBA00023187"/>
    </source>
</evidence>
<evidence type="ECO:0000256" key="2">
    <source>
        <dbReference type="ARBA" id="ARBA00022664"/>
    </source>
</evidence>
<dbReference type="InterPro" id="IPR003107">
    <property type="entry name" value="HAT"/>
</dbReference>
<gene>
    <name evidence="8" type="ORF">TrRE_jg11345</name>
</gene>
<dbReference type="FunFam" id="1.25.40.10:FF:000256">
    <property type="entry name" value="Probable pre-mRNA splicing factor prp1"/>
    <property type="match status" value="1"/>
</dbReference>
<dbReference type="InterPro" id="IPR011990">
    <property type="entry name" value="TPR-like_helical_dom_sf"/>
</dbReference>
<proteinExistence type="predicted"/>
<keyword evidence="2" id="KW-0507">mRNA processing</keyword>
<dbReference type="GO" id="GO:0046540">
    <property type="term" value="C:U4/U6 x U5 tri-snRNP complex"/>
    <property type="evidence" value="ECO:0007669"/>
    <property type="project" value="TreeGrafter"/>
</dbReference>
<evidence type="ECO:0000259" key="7">
    <source>
        <dbReference type="Pfam" id="PF06424"/>
    </source>
</evidence>
<name>A0A9W6ZGF6_9STRA</name>
<sequence length="739" mass="81972">MSRTVNTYDGPPPPGYIPGKGRGATGFTTRSDVGSASTLAGDNDGEQYGDGDEEADKIYAAIDEKLKGRHSKRKREKAAEGNDGEGKISDQFKDLKSKLATVSEAEWASLPDVGDRSLKYKQVKRSEIFTPLVDSVMADNASKIRGDSESSVRDTNKTHGPGWIAAARVEEYAGDLKKARQIIREGCSHCTKSEDVWLEATRLAVNKEVGKGIVAHAISGIPGSVKLYLKAAELENTTAGKKTVLRRGIEAVPNSVKLWREAIELENKEDARVMLGRAVECVPDNLDMWLALARLESYGEARKVLNKARKKLPGEVKVWITAAKLEEGQGKSDLVDKIIAKSVGALKDVVKREAWMEEAAGCSGGGAEETGCAIVRHAIGLGVEEEDRMRTWEGDAKGFEGRGMWRLAREAWRVIREAFGGKKKVWIKSVEMEKRGGTREEMERILNEGVAKVPQAEVLWLMLAKSEWMSGSVEKARGVLARAFEANPTSENVWLAGAKLEMDEGEWENARVMLREARGKVDSRGVWMKSAVLERERGRTEECLELLEEGVRKHGDFWKLFVIGGQVCSDDLEGREEEGRKWYERGIKECGGGEGGVILWIGVARLEERLGRIGKARSLLELGRLKNKGSDRLWLESARLERRIGNAEGAAKVMAVGLKECPKSGLLWAEEIRTAKKVDQKRISMDAIKNCTDDVRVVCAVALLFVAERKYVKARKWFLRATVLDPSYGDAFVDWYEFE</sequence>
<dbReference type="PANTHER" id="PTHR11246">
    <property type="entry name" value="PRE-MRNA SPLICING FACTOR"/>
    <property type="match status" value="1"/>
</dbReference>
<feature type="non-terminal residue" evidence="8">
    <location>
        <position position="739"/>
    </location>
</feature>
<feature type="region of interest" description="Disordered" evidence="6">
    <location>
        <begin position="1"/>
        <end position="53"/>
    </location>
</feature>
<feature type="compositionally biased region" description="Acidic residues" evidence="6">
    <location>
        <begin position="43"/>
        <end position="53"/>
    </location>
</feature>
<dbReference type="AlphaFoldDB" id="A0A9W6ZGF6"/>
<dbReference type="EMBL" id="BRXZ01000710">
    <property type="protein sequence ID" value="GMH51686.1"/>
    <property type="molecule type" value="Genomic_DNA"/>
</dbReference>